<dbReference type="EMBL" id="WHOD01000071">
    <property type="protein sequence ID" value="NOU95578.1"/>
    <property type="molecule type" value="Genomic_DNA"/>
</dbReference>
<dbReference type="SUPFAM" id="SSF49373">
    <property type="entry name" value="Invasin/intimin cell-adhesion fragments"/>
    <property type="match status" value="1"/>
</dbReference>
<keyword evidence="2" id="KW-1185">Reference proteome</keyword>
<reference evidence="1" key="1">
    <citation type="submission" date="2019-10" db="EMBL/GenBank/DDBJ databases">
        <title>Description of Paenibacillus glebae sp. nov.</title>
        <authorList>
            <person name="Carlier A."/>
            <person name="Qi S."/>
        </authorList>
    </citation>
    <scope>NUCLEOTIDE SEQUENCE</scope>
    <source>
        <strain evidence="1">LMG 31456</strain>
    </source>
</reference>
<dbReference type="Proteomes" id="UP000641588">
    <property type="component" value="Unassembled WGS sequence"/>
</dbReference>
<name>A0A972GSL9_9BACL</name>
<dbReference type="AlphaFoldDB" id="A0A972GSL9"/>
<dbReference type="InterPro" id="IPR008964">
    <property type="entry name" value="Invasin/intimin_cell_adhesion"/>
</dbReference>
<protein>
    <submittedName>
        <fullName evidence="1">Uncharacterized protein</fullName>
    </submittedName>
</protein>
<accession>A0A972GSL9</accession>
<proteinExistence type="predicted"/>
<sequence>MPFYAQIQNGKVIAISEGPSEMVLLESNDNKLLGTSYIGLSQPFGDATSFSGLKATLTADKTEFAADGVDVVTISVAIKNWKGEDVEEFAGMIKINVNGSRKDLTVTAGQATYVYKTTTIGKKNISTQDADGYPYILHGAVSVEAYGDLEEL</sequence>
<evidence type="ECO:0000313" key="2">
    <source>
        <dbReference type="Proteomes" id="UP000641588"/>
    </source>
</evidence>
<dbReference type="InterPro" id="IPR013783">
    <property type="entry name" value="Ig-like_fold"/>
</dbReference>
<dbReference type="Gene3D" id="2.60.40.10">
    <property type="entry name" value="Immunoglobulins"/>
    <property type="match status" value="1"/>
</dbReference>
<comment type="caution">
    <text evidence="1">The sequence shown here is derived from an EMBL/GenBank/DDBJ whole genome shotgun (WGS) entry which is preliminary data.</text>
</comment>
<evidence type="ECO:0000313" key="1">
    <source>
        <dbReference type="EMBL" id="NOU95578.1"/>
    </source>
</evidence>
<dbReference type="RefSeq" id="WP_171653798.1">
    <property type="nucleotide sequence ID" value="NZ_WHOD01000071.1"/>
</dbReference>
<gene>
    <name evidence="1" type="ORF">GC093_20430</name>
</gene>
<organism evidence="1 2">
    <name type="scientific">Paenibacillus foliorum</name>
    <dbReference type="NCBI Taxonomy" id="2654974"/>
    <lineage>
        <taxon>Bacteria</taxon>
        <taxon>Bacillati</taxon>
        <taxon>Bacillota</taxon>
        <taxon>Bacilli</taxon>
        <taxon>Bacillales</taxon>
        <taxon>Paenibacillaceae</taxon>
        <taxon>Paenibacillus</taxon>
    </lineage>
</organism>